<dbReference type="InterPro" id="IPR004443">
    <property type="entry name" value="YjeF_N_dom"/>
</dbReference>
<evidence type="ECO:0000313" key="23">
    <source>
        <dbReference type="Proteomes" id="UP000561459"/>
    </source>
</evidence>
<evidence type="ECO:0000256" key="5">
    <source>
        <dbReference type="ARBA" id="ARBA00022723"/>
    </source>
</evidence>
<keyword evidence="22" id="KW-0808">Transferase</keyword>
<dbReference type="PROSITE" id="PS51383">
    <property type="entry name" value="YJEF_C_3"/>
    <property type="match status" value="1"/>
</dbReference>
<feature type="binding site" evidence="17">
    <location>
        <position position="408"/>
    </location>
    <ligand>
        <name>AMP</name>
        <dbReference type="ChEBI" id="CHEBI:456215"/>
    </ligand>
</feature>
<evidence type="ECO:0000256" key="18">
    <source>
        <dbReference type="HAMAP-Rule" id="MF_01966"/>
    </source>
</evidence>
<comment type="similarity">
    <text evidence="18">Belongs to the NnrE/AIBP family.</text>
</comment>
<evidence type="ECO:0000259" key="20">
    <source>
        <dbReference type="PROSITE" id="PS51383"/>
    </source>
</evidence>
<accession>A0A7W6G0A4</accession>
<evidence type="ECO:0000256" key="11">
    <source>
        <dbReference type="ARBA" id="ARBA00023235"/>
    </source>
</evidence>
<keyword evidence="13" id="KW-0511">Multifunctional enzyme</keyword>
<evidence type="ECO:0000256" key="17">
    <source>
        <dbReference type="HAMAP-Rule" id="MF_01965"/>
    </source>
</evidence>
<feature type="binding site" evidence="18">
    <location>
        <position position="152"/>
    </location>
    <ligand>
        <name>K(+)</name>
        <dbReference type="ChEBI" id="CHEBI:29103"/>
    </ligand>
</feature>
<dbReference type="EC" id="4.2.1.136" evidence="19"/>
<name>A0A7W6G0A4_9SPHN</name>
<dbReference type="AlphaFoldDB" id="A0A7W6G0A4"/>
<dbReference type="RefSeq" id="WP_183617565.1">
    <property type="nucleotide sequence ID" value="NZ_JACIDY010000007.1"/>
</dbReference>
<feature type="binding site" evidence="17">
    <location>
        <position position="342"/>
    </location>
    <ligand>
        <name>(6S)-NADPHX</name>
        <dbReference type="ChEBI" id="CHEBI:64076"/>
    </ligand>
</feature>
<dbReference type="InterPro" id="IPR017953">
    <property type="entry name" value="Carbohydrate_kinase_pred_CS"/>
</dbReference>
<feature type="binding site" evidence="17">
    <location>
        <position position="294"/>
    </location>
    <ligand>
        <name>(6S)-NADPHX</name>
        <dbReference type="ChEBI" id="CHEBI:64076"/>
    </ligand>
</feature>
<comment type="function">
    <text evidence="17">Catalyzes the dehydration of the S-form of NAD(P)HX at the expense of ADP, which is converted to AMP. Together with NAD(P)HX epimerase, which catalyzes the epimerization of the S- and R-forms, the enzyme allows the repair of both epimers of NAD(P)HX, a damaged form of NAD(P)H that is a result of enzymatic or heat-dependent hydration.</text>
</comment>
<keyword evidence="9 18" id="KW-0630">Potassium</keyword>
<evidence type="ECO:0000256" key="3">
    <source>
        <dbReference type="ARBA" id="ARBA00006001"/>
    </source>
</evidence>
<dbReference type="SUPFAM" id="SSF53613">
    <property type="entry name" value="Ribokinase-like"/>
    <property type="match status" value="1"/>
</dbReference>
<evidence type="ECO:0000256" key="13">
    <source>
        <dbReference type="ARBA" id="ARBA00023268"/>
    </source>
</evidence>
<dbReference type="GO" id="GO:0052856">
    <property type="term" value="F:NAD(P)HX epimerase activity"/>
    <property type="evidence" value="ECO:0007669"/>
    <property type="project" value="UniProtKB-UniRule"/>
</dbReference>
<organism evidence="22 23">
    <name type="scientific">Novosphingobium fluoreni</name>
    <dbReference type="NCBI Taxonomy" id="1391222"/>
    <lineage>
        <taxon>Bacteria</taxon>
        <taxon>Pseudomonadati</taxon>
        <taxon>Pseudomonadota</taxon>
        <taxon>Alphaproteobacteria</taxon>
        <taxon>Sphingomonadales</taxon>
        <taxon>Sphingomonadaceae</taxon>
        <taxon>Novosphingobium</taxon>
    </lineage>
</organism>
<keyword evidence="12 17" id="KW-0456">Lyase</keyword>
<keyword evidence="11 18" id="KW-0413">Isomerase</keyword>
<comment type="catalytic activity">
    <reaction evidence="16 17 19">
        <text>(6S)-NADPHX + ADP = AMP + phosphate + NADPH + H(+)</text>
        <dbReference type="Rhea" id="RHEA:32235"/>
        <dbReference type="ChEBI" id="CHEBI:15378"/>
        <dbReference type="ChEBI" id="CHEBI:43474"/>
        <dbReference type="ChEBI" id="CHEBI:57783"/>
        <dbReference type="ChEBI" id="CHEBI:64076"/>
        <dbReference type="ChEBI" id="CHEBI:456215"/>
        <dbReference type="ChEBI" id="CHEBI:456216"/>
        <dbReference type="EC" id="4.2.1.136"/>
    </reaction>
</comment>
<feature type="binding site" evidence="18">
    <location>
        <position position="60"/>
    </location>
    <ligand>
        <name>K(+)</name>
        <dbReference type="ChEBI" id="CHEBI:29103"/>
    </ligand>
</feature>
<keyword evidence="6 17" id="KW-0547">Nucleotide-binding</keyword>
<comment type="caution">
    <text evidence="18">Lacks conserved residue(s) required for the propagation of feature annotation.</text>
</comment>
<dbReference type="EMBL" id="JACIDY010000007">
    <property type="protein sequence ID" value="MBB3941012.1"/>
    <property type="molecule type" value="Genomic_DNA"/>
</dbReference>
<evidence type="ECO:0000256" key="15">
    <source>
        <dbReference type="ARBA" id="ARBA00048238"/>
    </source>
</evidence>
<sequence length="464" mass="47735">MPASDQILSVAQMRAAEDRLIAGGISVEALMDQAGQGAADWVWRIAGTRRVTVLCGPGNNGGDGYVLAEAIRRRGGDVCVVAPYDARTDAARNARQLYQGEIVDPEADISGEVFVDCLFGSGLTRPLSEQDEALLLRLAEAHRLRVAVDLPSGIAADTGALLSSIPAFDLTLALGAWKFAHFLMPAVAGMGSLRLVEIGIDPVSGAARRLTAPRIIAPAGSAHKYTRGMLAIVGGEMPGAAVLAATAAQGAGAGYVRVVGERPDNLPIDLVADERALSDALDDRRTGAILVGPGLGRDHAAAERLAAALHAPAPCVLDADALMLLDASSMADRTAPAIATPHDGELAALERAFVCDGSLPKPQRAMNLAARSGMVIVAKGPDTIVASPDGRVVLADRGNSWLSTAGTGDVLSGTIASRLATGLEAFTAACEGVWLHAHAARRCPPAFTAADLAKAVPQALADCL</sequence>
<dbReference type="SUPFAM" id="SSF64153">
    <property type="entry name" value="YjeF N-terminal domain-like"/>
    <property type="match status" value="1"/>
</dbReference>
<evidence type="ECO:0000256" key="2">
    <source>
        <dbReference type="ARBA" id="ARBA00000909"/>
    </source>
</evidence>
<comment type="similarity">
    <text evidence="17">Belongs to the NnrD/CARKD family.</text>
</comment>
<dbReference type="PANTHER" id="PTHR12592:SF0">
    <property type="entry name" value="ATP-DEPENDENT (S)-NAD(P)H-HYDRATE DEHYDRATASE"/>
    <property type="match status" value="1"/>
</dbReference>
<dbReference type="PANTHER" id="PTHR12592">
    <property type="entry name" value="ATP-DEPENDENT (S)-NAD(P)H-HYDRATE DEHYDRATASE FAMILY MEMBER"/>
    <property type="match status" value="1"/>
</dbReference>
<feature type="binding site" evidence="17">
    <location>
        <begin position="379"/>
        <end position="383"/>
    </location>
    <ligand>
        <name>AMP</name>
        <dbReference type="ChEBI" id="CHEBI:456215"/>
    </ligand>
</feature>
<dbReference type="HAMAP" id="MF_01966">
    <property type="entry name" value="NADHX_epimerase"/>
    <property type="match status" value="1"/>
</dbReference>
<feature type="binding site" evidence="18">
    <location>
        <position position="116"/>
    </location>
    <ligand>
        <name>K(+)</name>
        <dbReference type="ChEBI" id="CHEBI:29103"/>
    </ligand>
</feature>
<dbReference type="GO" id="GO:0016301">
    <property type="term" value="F:kinase activity"/>
    <property type="evidence" value="ECO:0007669"/>
    <property type="project" value="UniProtKB-KW"/>
</dbReference>
<dbReference type="GO" id="GO:0005524">
    <property type="term" value="F:ATP binding"/>
    <property type="evidence" value="ECO:0007669"/>
    <property type="project" value="UniProtKB-UniRule"/>
</dbReference>
<evidence type="ECO:0000259" key="21">
    <source>
        <dbReference type="PROSITE" id="PS51385"/>
    </source>
</evidence>
<dbReference type="EC" id="5.1.99.6" evidence="19"/>
<dbReference type="GO" id="GO:0046872">
    <property type="term" value="F:metal ion binding"/>
    <property type="evidence" value="ECO:0007669"/>
    <property type="project" value="UniProtKB-UniRule"/>
</dbReference>
<comment type="caution">
    <text evidence="22">The sequence shown here is derived from an EMBL/GenBank/DDBJ whole genome shotgun (WGS) entry which is preliminary data.</text>
</comment>
<dbReference type="CDD" id="cd01171">
    <property type="entry name" value="YXKO-related"/>
    <property type="match status" value="1"/>
</dbReference>
<keyword evidence="7 17" id="KW-0067">ATP-binding</keyword>
<feature type="binding site" evidence="17">
    <location>
        <position position="409"/>
    </location>
    <ligand>
        <name>(6S)-NADPHX</name>
        <dbReference type="ChEBI" id="CHEBI:64076"/>
    </ligand>
</feature>
<comment type="catalytic activity">
    <reaction evidence="2 18 19">
        <text>(6R)-NADPHX = (6S)-NADPHX</text>
        <dbReference type="Rhea" id="RHEA:32227"/>
        <dbReference type="ChEBI" id="CHEBI:64076"/>
        <dbReference type="ChEBI" id="CHEBI:64077"/>
        <dbReference type="EC" id="5.1.99.6"/>
    </reaction>
</comment>
<evidence type="ECO:0000256" key="8">
    <source>
        <dbReference type="ARBA" id="ARBA00022857"/>
    </source>
</evidence>
<dbReference type="Pfam" id="PF03853">
    <property type="entry name" value="YjeF_N"/>
    <property type="match status" value="1"/>
</dbReference>
<evidence type="ECO:0000256" key="9">
    <source>
        <dbReference type="ARBA" id="ARBA00022958"/>
    </source>
</evidence>
<keyword evidence="10 17" id="KW-0520">NAD</keyword>
<dbReference type="InterPro" id="IPR000631">
    <property type="entry name" value="CARKD"/>
</dbReference>
<comment type="function">
    <text evidence="18">Catalyzes the epimerization of the S- and R-forms of NAD(P)HX, a damaged form of NAD(P)H that is a result of enzymatic or heat-dependent hydration. This is a prerequisite for the S-specific NAD(P)H-hydrate dehydratase to allow the repair of both epimers of NAD(P)HX.</text>
</comment>
<comment type="cofactor">
    <cofactor evidence="18 19">
        <name>K(+)</name>
        <dbReference type="ChEBI" id="CHEBI:29103"/>
    </cofactor>
    <text evidence="18 19">Binds 1 potassium ion per subunit.</text>
</comment>
<dbReference type="Gene3D" id="3.40.50.10260">
    <property type="entry name" value="YjeF N-terminal domain"/>
    <property type="match status" value="1"/>
</dbReference>
<dbReference type="Pfam" id="PF01256">
    <property type="entry name" value="Carb_kinase"/>
    <property type="match status" value="1"/>
</dbReference>
<reference evidence="22 23" key="1">
    <citation type="submission" date="2020-08" db="EMBL/GenBank/DDBJ databases">
        <title>Genomic Encyclopedia of Type Strains, Phase IV (KMG-IV): sequencing the most valuable type-strain genomes for metagenomic binning, comparative biology and taxonomic classification.</title>
        <authorList>
            <person name="Goeker M."/>
        </authorList>
    </citation>
    <scope>NUCLEOTIDE SEQUENCE [LARGE SCALE GENOMIC DNA]</scope>
    <source>
        <strain evidence="22 23">DSM 27568</strain>
    </source>
</reference>
<evidence type="ECO:0000256" key="14">
    <source>
        <dbReference type="ARBA" id="ARBA00025153"/>
    </source>
</evidence>
<dbReference type="InterPro" id="IPR029056">
    <property type="entry name" value="Ribokinase-like"/>
</dbReference>
<proteinExistence type="inferred from homology"/>
<feature type="binding site" evidence="17">
    <location>
        <position position="240"/>
    </location>
    <ligand>
        <name>(6S)-NADPHX</name>
        <dbReference type="ChEBI" id="CHEBI:64076"/>
    </ligand>
</feature>
<dbReference type="Gene3D" id="3.40.1190.20">
    <property type="match status" value="1"/>
</dbReference>
<evidence type="ECO:0000256" key="10">
    <source>
        <dbReference type="ARBA" id="ARBA00023027"/>
    </source>
</evidence>
<feature type="binding site" evidence="18">
    <location>
        <begin position="59"/>
        <end position="63"/>
    </location>
    <ligand>
        <name>(6S)-NADPHX</name>
        <dbReference type="ChEBI" id="CHEBI:64076"/>
    </ligand>
</feature>
<comment type="function">
    <text evidence="14 19">Bifunctional enzyme that catalyzes the epimerization of the S- and R-forms of NAD(P)HX and the dehydration of the S-form of NAD(P)HX at the expense of ADP, which is converted to AMP. This allows the repair of both epimers of NAD(P)HX, a damaged form of NAD(P)H that is a result of enzymatic or heat-dependent hydration.</text>
</comment>
<dbReference type="InterPro" id="IPR036652">
    <property type="entry name" value="YjeF_N_dom_sf"/>
</dbReference>
<dbReference type="Proteomes" id="UP000561459">
    <property type="component" value="Unassembled WGS sequence"/>
</dbReference>
<keyword evidence="8 17" id="KW-0521">NADP</keyword>
<evidence type="ECO:0000256" key="1">
    <source>
        <dbReference type="ARBA" id="ARBA00000013"/>
    </source>
</evidence>
<keyword evidence="22" id="KW-0418">Kinase</keyword>
<comment type="catalytic activity">
    <reaction evidence="15 17 19">
        <text>(6S)-NADHX + ADP = AMP + phosphate + NADH + H(+)</text>
        <dbReference type="Rhea" id="RHEA:32223"/>
        <dbReference type="ChEBI" id="CHEBI:15378"/>
        <dbReference type="ChEBI" id="CHEBI:43474"/>
        <dbReference type="ChEBI" id="CHEBI:57945"/>
        <dbReference type="ChEBI" id="CHEBI:64074"/>
        <dbReference type="ChEBI" id="CHEBI:456215"/>
        <dbReference type="ChEBI" id="CHEBI:456216"/>
        <dbReference type="EC" id="4.2.1.136"/>
    </reaction>
</comment>
<feature type="binding site" evidence="18">
    <location>
        <begin position="120"/>
        <end position="126"/>
    </location>
    <ligand>
        <name>(6S)-NADPHX</name>
        <dbReference type="ChEBI" id="CHEBI:64076"/>
    </ligand>
</feature>
<dbReference type="GO" id="GO:0046496">
    <property type="term" value="P:nicotinamide nucleotide metabolic process"/>
    <property type="evidence" value="ECO:0007669"/>
    <property type="project" value="UniProtKB-UniRule"/>
</dbReference>
<feature type="domain" description="YjeF C-terminal" evidence="20">
    <location>
        <begin position="207"/>
        <end position="463"/>
    </location>
</feature>
<dbReference type="PROSITE" id="PS51385">
    <property type="entry name" value="YJEF_N"/>
    <property type="match status" value="1"/>
</dbReference>
<dbReference type="PIRSF" id="PIRSF017184">
    <property type="entry name" value="Nnr"/>
    <property type="match status" value="1"/>
</dbReference>
<evidence type="ECO:0000256" key="19">
    <source>
        <dbReference type="PIRNR" id="PIRNR017184"/>
    </source>
</evidence>
<keyword evidence="5 18" id="KW-0479">Metal-binding</keyword>
<evidence type="ECO:0000256" key="4">
    <source>
        <dbReference type="ARBA" id="ARBA00009524"/>
    </source>
</evidence>
<feature type="domain" description="YjeF N-terminal" evidence="21">
    <location>
        <begin position="13"/>
        <end position="206"/>
    </location>
</feature>
<dbReference type="PROSITE" id="PS01049">
    <property type="entry name" value="YJEF_C_1"/>
    <property type="match status" value="1"/>
</dbReference>
<gene>
    <name evidence="18" type="primary">nnrE</name>
    <name evidence="17" type="synonym">nnrD</name>
    <name evidence="22" type="ORF">GGR39_002680</name>
</gene>
<dbReference type="HAMAP" id="MF_01965">
    <property type="entry name" value="NADHX_dehydratase"/>
    <property type="match status" value="1"/>
</dbReference>
<evidence type="ECO:0000256" key="6">
    <source>
        <dbReference type="ARBA" id="ARBA00022741"/>
    </source>
</evidence>
<dbReference type="PROSITE" id="PS01050">
    <property type="entry name" value="YJEF_C_2"/>
    <property type="match status" value="1"/>
</dbReference>
<comment type="catalytic activity">
    <reaction evidence="1 18 19">
        <text>(6R)-NADHX = (6S)-NADHX</text>
        <dbReference type="Rhea" id="RHEA:32215"/>
        <dbReference type="ChEBI" id="CHEBI:64074"/>
        <dbReference type="ChEBI" id="CHEBI:64075"/>
        <dbReference type="EC" id="5.1.99.6"/>
    </reaction>
</comment>
<dbReference type="GO" id="GO:0110051">
    <property type="term" value="P:metabolite repair"/>
    <property type="evidence" value="ECO:0007669"/>
    <property type="project" value="TreeGrafter"/>
</dbReference>
<comment type="similarity">
    <text evidence="4 19">In the C-terminal section; belongs to the NnrD/CARKD family.</text>
</comment>
<comment type="similarity">
    <text evidence="3 19">In the N-terminal section; belongs to the NnrE/AIBP family.</text>
</comment>
<dbReference type="NCBIfam" id="TIGR00197">
    <property type="entry name" value="yjeF_nterm"/>
    <property type="match status" value="1"/>
</dbReference>
<evidence type="ECO:0000313" key="22">
    <source>
        <dbReference type="EMBL" id="MBB3941012.1"/>
    </source>
</evidence>
<evidence type="ECO:0000256" key="12">
    <source>
        <dbReference type="ARBA" id="ARBA00023239"/>
    </source>
</evidence>
<evidence type="ECO:0000256" key="7">
    <source>
        <dbReference type="ARBA" id="ARBA00022840"/>
    </source>
</evidence>
<dbReference type="NCBIfam" id="TIGR00196">
    <property type="entry name" value="yjeF_cterm"/>
    <property type="match status" value="1"/>
</dbReference>
<comment type="subunit">
    <text evidence="17">Homotetramer.</text>
</comment>
<feature type="binding site" evidence="18">
    <location>
        <position position="149"/>
    </location>
    <ligand>
        <name>(6S)-NADPHX</name>
        <dbReference type="ChEBI" id="CHEBI:64076"/>
    </ligand>
</feature>
<dbReference type="InterPro" id="IPR030677">
    <property type="entry name" value="Nnr"/>
</dbReference>
<evidence type="ECO:0000256" key="16">
    <source>
        <dbReference type="ARBA" id="ARBA00049209"/>
    </source>
</evidence>
<dbReference type="GO" id="GO:0052855">
    <property type="term" value="F:ADP-dependent NAD(P)H-hydrate dehydratase activity"/>
    <property type="evidence" value="ECO:0007669"/>
    <property type="project" value="UniProtKB-UniRule"/>
</dbReference>
<keyword evidence="23" id="KW-1185">Reference proteome</keyword>
<comment type="cofactor">
    <cofactor evidence="17">
        <name>Mg(2+)</name>
        <dbReference type="ChEBI" id="CHEBI:18420"/>
    </cofactor>
</comment>
<protein>
    <recommendedName>
        <fullName evidence="19">Bifunctional NAD(P)H-hydrate repair enzyme</fullName>
    </recommendedName>
    <alternativeName>
        <fullName evidence="19">Nicotinamide nucleotide repair protein</fullName>
    </alternativeName>
    <domain>
        <recommendedName>
            <fullName evidence="19">ADP-dependent (S)-NAD(P)H-hydrate dehydratase</fullName>
            <ecNumber evidence="19">4.2.1.136</ecNumber>
        </recommendedName>
        <alternativeName>
            <fullName evidence="19">ADP-dependent NAD(P)HX dehydratase</fullName>
        </alternativeName>
    </domain>
    <domain>
        <recommendedName>
            <fullName evidence="19">NAD(P)H-hydrate epimerase</fullName>
            <ecNumber evidence="19">5.1.99.6</ecNumber>
        </recommendedName>
    </domain>
</protein>